<dbReference type="PaxDb" id="589924-Ferp_0243"/>
<dbReference type="GeneID" id="8777738"/>
<dbReference type="PRINTS" id="PR00368">
    <property type="entry name" value="FADPNR"/>
</dbReference>
<organism evidence="9 10">
    <name type="scientific">Ferroglobus placidus (strain DSM 10642 / AEDII12DO)</name>
    <dbReference type="NCBI Taxonomy" id="589924"/>
    <lineage>
        <taxon>Archaea</taxon>
        <taxon>Methanobacteriati</taxon>
        <taxon>Methanobacteriota</taxon>
        <taxon>Archaeoglobi</taxon>
        <taxon>Archaeoglobales</taxon>
        <taxon>Archaeoglobaceae</taxon>
        <taxon>Ferroglobus</taxon>
    </lineage>
</organism>
<dbReference type="InterPro" id="IPR016156">
    <property type="entry name" value="FAD/NAD-linked_Rdtase_dimer_sf"/>
</dbReference>
<dbReference type="PRINTS" id="PR00411">
    <property type="entry name" value="PNDRDTASEI"/>
</dbReference>
<proteinExistence type="inferred from homology"/>
<dbReference type="PANTHER" id="PTHR43429">
    <property type="entry name" value="PYRIDINE NUCLEOTIDE-DISULFIDE OXIDOREDUCTASE DOMAIN-CONTAINING"/>
    <property type="match status" value="1"/>
</dbReference>
<evidence type="ECO:0000313" key="9">
    <source>
        <dbReference type="EMBL" id="ADC64425.1"/>
    </source>
</evidence>
<gene>
    <name evidence="9" type="ordered locus">Ferp_0243</name>
</gene>
<keyword evidence="5" id="KW-0560">Oxidoreductase</keyword>
<dbReference type="GO" id="GO:0016491">
    <property type="term" value="F:oxidoreductase activity"/>
    <property type="evidence" value="ECO:0007669"/>
    <property type="project" value="UniProtKB-KW"/>
</dbReference>
<feature type="domain" description="Pyridine nucleotide-disulphide oxidoreductase dimerisation" evidence="7">
    <location>
        <begin position="318"/>
        <end position="415"/>
    </location>
</feature>
<evidence type="ECO:0000256" key="2">
    <source>
        <dbReference type="ARBA" id="ARBA00009130"/>
    </source>
</evidence>
<evidence type="ECO:0000259" key="7">
    <source>
        <dbReference type="Pfam" id="PF02852"/>
    </source>
</evidence>
<dbReference type="SUPFAM" id="SSF55424">
    <property type="entry name" value="FAD/NAD-linked reductases, dimerisation (C-terminal) domain"/>
    <property type="match status" value="1"/>
</dbReference>
<keyword evidence="4" id="KW-0274">FAD</keyword>
<protein>
    <submittedName>
        <fullName evidence="9">FAD-dependent pyridine nucleotide-disulphide oxidoreductase</fullName>
    </submittedName>
</protein>
<accession>D3S1W8</accession>
<evidence type="ECO:0000256" key="3">
    <source>
        <dbReference type="ARBA" id="ARBA00022630"/>
    </source>
</evidence>
<evidence type="ECO:0000256" key="6">
    <source>
        <dbReference type="ARBA" id="ARBA00023284"/>
    </source>
</evidence>
<dbReference type="STRING" id="589924.Ferp_0243"/>
<comment type="cofactor">
    <cofactor evidence="1">
        <name>FAD</name>
        <dbReference type="ChEBI" id="CHEBI:57692"/>
    </cofactor>
</comment>
<reference evidence="9 10" key="2">
    <citation type="journal article" date="2011" name="Stand. Genomic Sci.">
        <title>Complete genome sequence of Ferroglobus placidus AEDII12DO.</title>
        <authorList>
            <person name="Anderson I."/>
            <person name="Risso C."/>
            <person name="Holmes D."/>
            <person name="Lucas S."/>
            <person name="Copeland A."/>
            <person name="Lapidus A."/>
            <person name="Cheng J.F."/>
            <person name="Bruce D."/>
            <person name="Goodwin L."/>
            <person name="Pitluck S."/>
            <person name="Saunders E."/>
            <person name="Brettin T."/>
            <person name="Detter J.C."/>
            <person name="Han C."/>
            <person name="Tapia R."/>
            <person name="Larimer F."/>
            <person name="Land M."/>
            <person name="Hauser L."/>
            <person name="Woyke T."/>
            <person name="Lovley D."/>
            <person name="Kyrpides N."/>
            <person name="Ivanova N."/>
        </authorList>
    </citation>
    <scope>NUCLEOTIDE SEQUENCE [LARGE SCALE GENOMIC DNA]</scope>
    <source>
        <strain evidence="10">DSM 10642 / AEDII12DO</strain>
    </source>
</reference>
<dbReference type="InterPro" id="IPR023753">
    <property type="entry name" value="FAD/NAD-binding_dom"/>
</dbReference>
<dbReference type="Gene3D" id="3.50.50.60">
    <property type="entry name" value="FAD/NAD(P)-binding domain"/>
    <property type="match status" value="2"/>
</dbReference>
<dbReference type="PANTHER" id="PTHR43429:SF1">
    <property type="entry name" value="NAD(P)H SULFUR OXIDOREDUCTASE (COA-DEPENDENT)"/>
    <property type="match status" value="1"/>
</dbReference>
<keyword evidence="3" id="KW-0285">Flavoprotein</keyword>
<name>D3S1W8_FERPA</name>
<keyword evidence="6" id="KW-0676">Redox-active center</keyword>
<dbReference type="InterPro" id="IPR004099">
    <property type="entry name" value="Pyr_nucl-diS_OxRdtase_dimer"/>
</dbReference>
<dbReference type="AlphaFoldDB" id="D3S1W8"/>
<evidence type="ECO:0000259" key="8">
    <source>
        <dbReference type="Pfam" id="PF07992"/>
    </source>
</evidence>
<comment type="similarity">
    <text evidence="2">Belongs to the class-III pyridine nucleotide-disulfide oxidoreductase family.</text>
</comment>
<evidence type="ECO:0000256" key="1">
    <source>
        <dbReference type="ARBA" id="ARBA00001974"/>
    </source>
</evidence>
<dbReference type="HOGENOM" id="CLU_003291_1_3_2"/>
<dbReference type="Pfam" id="PF02852">
    <property type="entry name" value="Pyr_redox_dim"/>
    <property type="match status" value="1"/>
</dbReference>
<dbReference type="RefSeq" id="WP_012964772.1">
    <property type="nucleotide sequence ID" value="NC_013849.1"/>
</dbReference>
<feature type="domain" description="FAD/NAD(P)-binding" evidence="8">
    <location>
        <begin position="1"/>
        <end position="282"/>
    </location>
</feature>
<dbReference type="Pfam" id="PF07992">
    <property type="entry name" value="Pyr_redox_2"/>
    <property type="match status" value="1"/>
</dbReference>
<dbReference type="Proteomes" id="UP000002613">
    <property type="component" value="Chromosome"/>
</dbReference>
<dbReference type="EMBL" id="CP001899">
    <property type="protein sequence ID" value="ADC64425.1"/>
    <property type="molecule type" value="Genomic_DNA"/>
</dbReference>
<dbReference type="OrthoDB" id="27922at2157"/>
<keyword evidence="10" id="KW-1185">Reference proteome</keyword>
<dbReference type="SUPFAM" id="SSF51905">
    <property type="entry name" value="FAD/NAD(P)-binding domain"/>
    <property type="match status" value="1"/>
</dbReference>
<evidence type="ECO:0000256" key="5">
    <source>
        <dbReference type="ARBA" id="ARBA00023002"/>
    </source>
</evidence>
<dbReference type="InterPro" id="IPR050260">
    <property type="entry name" value="FAD-bd_OxRdtase"/>
</dbReference>
<dbReference type="eggNOG" id="arCOG01069">
    <property type="taxonomic scope" value="Archaea"/>
</dbReference>
<evidence type="ECO:0000313" key="10">
    <source>
        <dbReference type="Proteomes" id="UP000002613"/>
    </source>
</evidence>
<reference evidence="10" key="1">
    <citation type="submission" date="2010-02" db="EMBL/GenBank/DDBJ databases">
        <title>Complete sequence of Ferroglobus placidus DSM 10642.</title>
        <authorList>
            <consortium name="US DOE Joint Genome Institute"/>
            <person name="Lucas S."/>
            <person name="Copeland A."/>
            <person name="Lapidus A."/>
            <person name="Cheng J.-F."/>
            <person name="Bruce D."/>
            <person name="Goodwin L."/>
            <person name="Pitluck S."/>
            <person name="Saunders E."/>
            <person name="Brettin T."/>
            <person name="Detter J.C."/>
            <person name="Han C."/>
            <person name="Tapia R."/>
            <person name="Larimer F."/>
            <person name="Land M."/>
            <person name="Hauser L."/>
            <person name="Kyrpides N."/>
            <person name="Ivanova N."/>
            <person name="Holmes D."/>
            <person name="Lovley D."/>
            <person name="Kyrpides N."/>
            <person name="Anderson I.J."/>
            <person name="Woyke T."/>
        </authorList>
    </citation>
    <scope>NUCLEOTIDE SEQUENCE [LARGE SCALE GENOMIC DNA]</scope>
    <source>
        <strain evidence="10">DSM 10642 / AEDII12DO</strain>
    </source>
</reference>
<sequence>MKVAIVGGGAAGMSAASRIKRLNPKMDVHVFEKSNFVSHAPCGIPFFVSGIVRDVEELCAYTADFFREERKINVHLNAEVVDIEYGKLEYVERGKSRTYEWDYLLFSTGASPIKISSSKKVYYVRSIEDAPKIRAVAEKSEKIVVVGCGYIGVEVVDALTNLGKKVVVIEKEYPLPDHDLEISKLLLNEMSKYAEVKSEEAVEEVREVGEKLIVETRENEYEADMVISAIGVKPNVELAKKLGVKLGESGAIRTDPFLRTNVENVYAAGDCAETTNIVTQKPDWIPLAAPANKMGFVAGSNIAGKRMKFPGALKSQMTSFKDLEIGKTGLSEKEAKKHGFDAISVTITSRATAKYIPNGELTVKMVAERNGRVLGVQAIGKGVAKRIYAAASLLYKNAKVEDFFFVDLPFYPPKSPVWDPLVVAARKLMKSI</sequence>
<evidence type="ECO:0000256" key="4">
    <source>
        <dbReference type="ARBA" id="ARBA00022827"/>
    </source>
</evidence>
<dbReference type="InterPro" id="IPR036188">
    <property type="entry name" value="FAD/NAD-bd_sf"/>
</dbReference>
<dbReference type="KEGG" id="fpl:Ferp_0243"/>